<dbReference type="SMART" id="SM00054">
    <property type="entry name" value="EFh"/>
    <property type="match status" value="4"/>
</dbReference>
<organism evidence="12 13">
    <name type="scientific">Castilleja foliolosa</name>
    <dbReference type="NCBI Taxonomy" id="1961234"/>
    <lineage>
        <taxon>Eukaryota</taxon>
        <taxon>Viridiplantae</taxon>
        <taxon>Streptophyta</taxon>
        <taxon>Embryophyta</taxon>
        <taxon>Tracheophyta</taxon>
        <taxon>Spermatophyta</taxon>
        <taxon>Magnoliopsida</taxon>
        <taxon>eudicotyledons</taxon>
        <taxon>Gunneridae</taxon>
        <taxon>Pentapetalae</taxon>
        <taxon>asterids</taxon>
        <taxon>lamiids</taxon>
        <taxon>Lamiales</taxon>
        <taxon>Orobanchaceae</taxon>
        <taxon>Pedicularideae</taxon>
        <taxon>Castillejinae</taxon>
        <taxon>Castilleja</taxon>
    </lineage>
</organism>
<keyword evidence="6 9" id="KW-1133">Transmembrane helix</keyword>
<keyword evidence="5" id="KW-0106">Calcium</keyword>
<evidence type="ECO:0000256" key="8">
    <source>
        <dbReference type="ARBA" id="ARBA00023136"/>
    </source>
</evidence>
<protein>
    <recommendedName>
        <fullName evidence="11">EF-hand domain-containing protein</fullName>
    </recommendedName>
</protein>
<dbReference type="InterPro" id="IPR004713">
    <property type="entry name" value="CaH_exchang"/>
</dbReference>
<keyword evidence="4 9" id="KW-0812">Transmembrane</keyword>
<evidence type="ECO:0000256" key="9">
    <source>
        <dbReference type="SAM" id="Phobius"/>
    </source>
</evidence>
<dbReference type="GO" id="GO:0012505">
    <property type="term" value="C:endomembrane system"/>
    <property type="evidence" value="ECO:0007669"/>
    <property type="project" value="UniProtKB-SubCell"/>
</dbReference>
<dbReference type="PANTHER" id="PTHR31503">
    <property type="entry name" value="VACUOLAR CALCIUM ION TRANSPORTER"/>
    <property type="match status" value="1"/>
</dbReference>
<dbReference type="PANTHER" id="PTHR31503:SF79">
    <property type="entry name" value="CALCIUM-BINDING EF-HAND PROTEIN"/>
    <property type="match status" value="1"/>
</dbReference>
<feature type="transmembrane region" description="Helical" evidence="9">
    <location>
        <begin position="217"/>
        <end position="238"/>
    </location>
</feature>
<dbReference type="Proteomes" id="UP001632038">
    <property type="component" value="Unassembled WGS sequence"/>
</dbReference>
<dbReference type="GO" id="GO:0015368">
    <property type="term" value="F:calcium:monoatomic cation antiporter activity"/>
    <property type="evidence" value="ECO:0007669"/>
    <property type="project" value="UniProtKB-ARBA"/>
</dbReference>
<keyword evidence="13" id="KW-1185">Reference proteome</keyword>
<keyword evidence="10" id="KW-0732">Signal</keyword>
<feature type="domain" description="EF-hand" evidence="11">
    <location>
        <begin position="347"/>
        <end position="382"/>
    </location>
</feature>
<evidence type="ECO:0000256" key="10">
    <source>
        <dbReference type="SAM" id="SignalP"/>
    </source>
</evidence>
<feature type="transmembrane region" description="Helical" evidence="9">
    <location>
        <begin position="557"/>
        <end position="576"/>
    </location>
</feature>
<keyword evidence="7" id="KW-0406">Ion transport</keyword>
<sequence length="713" mass="80403">MKITTSLLLLLHFIFSFLLLFPGAVSRPSPNELISDGVDENQFSSNNPISMDSSGEGHLSKCEQMYGFLPCSETVAGHLFLIIVYEYLLFHAESYVDSGGKRVFKILGPGVFGASAFQVIGSLPEALILLASGLSSNDETAQECVLTGVGLLAGSSILLLTLIWGTCVILGTQNFSSHLNSTLSKNKNYNSLERLLLSLWPGYGVVTASFTSQTSRLMLLSVVPLAMIQVPAILSLSYAGQRNFLLITLAVSIMFLMCYFFYQLFEPSIQKRRLMYIKHEHLVVDVLSHIQNQTRGKLLTENGSPNVSTIRRLFREKVDQDGDNVISSSELKDFVQEMKNRKLQSDKNNSTSAEIMKEFDIDNDEKINEDEFVTGMIKWLDDTKDAMNKRYHSVKSLKGLYKILEPWIHKKREEREMMKHLIPDILKHLQNAVYGTLLTEDGHPDIPALKRLFKDIDLDKDDYISYSELKELINNIKFGIIPYDPNLAAAKIMEELDVNRDERINEEEFVSGLSEWINTTYKERANSEEDEDENNYQKTWEQTDKLLEDKLVDKSSLAWTKAIALILLGLVMLGILAEPLIQSVRKFSTDSNLPSFYVAFIFVPLATNARIAVSAISESRKKKLQITSLTMSEIYGTVVMNNILGLTVLISLVYFRNLMWTFSAEVLIVLIVSAIVGSFASFNTVYPIWTSILAFFLYPLSLALVYTLGHFDV</sequence>
<evidence type="ECO:0000256" key="5">
    <source>
        <dbReference type="ARBA" id="ARBA00022837"/>
    </source>
</evidence>
<evidence type="ECO:0000256" key="7">
    <source>
        <dbReference type="ARBA" id="ARBA00023065"/>
    </source>
</evidence>
<dbReference type="Pfam" id="PF01699">
    <property type="entry name" value="Na_Ca_ex"/>
    <property type="match status" value="1"/>
</dbReference>
<feature type="domain" description="EF-hand" evidence="11">
    <location>
        <begin position="305"/>
        <end position="341"/>
    </location>
</feature>
<evidence type="ECO:0000313" key="13">
    <source>
        <dbReference type="Proteomes" id="UP001632038"/>
    </source>
</evidence>
<dbReference type="PROSITE" id="PS50222">
    <property type="entry name" value="EF_HAND_2"/>
    <property type="match status" value="4"/>
</dbReference>
<keyword evidence="2" id="KW-0813">Transport</keyword>
<evidence type="ECO:0000256" key="4">
    <source>
        <dbReference type="ARBA" id="ARBA00022692"/>
    </source>
</evidence>
<keyword evidence="8 9" id="KW-0472">Membrane</keyword>
<dbReference type="AlphaFoldDB" id="A0ABD3EE66"/>
<dbReference type="InterPro" id="IPR018247">
    <property type="entry name" value="EF_Hand_1_Ca_BS"/>
</dbReference>
<feature type="signal peptide" evidence="10">
    <location>
        <begin position="1"/>
        <end position="26"/>
    </location>
</feature>
<comment type="caution">
    <text evidence="12">The sequence shown here is derived from an EMBL/GenBank/DDBJ whole genome shotgun (WGS) entry which is preliminary data.</text>
</comment>
<evidence type="ECO:0000256" key="3">
    <source>
        <dbReference type="ARBA" id="ARBA00022449"/>
    </source>
</evidence>
<keyword evidence="3" id="KW-0050">Antiport</keyword>
<dbReference type="InterPro" id="IPR011992">
    <property type="entry name" value="EF-hand-dom_pair"/>
</dbReference>
<dbReference type="SUPFAM" id="SSF47473">
    <property type="entry name" value="EF-hand"/>
    <property type="match status" value="1"/>
</dbReference>
<evidence type="ECO:0000313" key="12">
    <source>
        <dbReference type="EMBL" id="KAL3652602.1"/>
    </source>
</evidence>
<feature type="transmembrane region" description="Helical" evidence="9">
    <location>
        <begin position="596"/>
        <end position="613"/>
    </location>
</feature>
<feature type="chain" id="PRO_5044878212" description="EF-hand domain-containing protein" evidence="10">
    <location>
        <begin position="27"/>
        <end position="713"/>
    </location>
</feature>
<dbReference type="GO" id="GO:0016020">
    <property type="term" value="C:membrane"/>
    <property type="evidence" value="ECO:0007669"/>
    <property type="project" value="UniProtKB-ARBA"/>
</dbReference>
<dbReference type="PROSITE" id="PS00018">
    <property type="entry name" value="EF_HAND_1"/>
    <property type="match status" value="2"/>
</dbReference>
<feature type="transmembrane region" description="Helical" evidence="9">
    <location>
        <begin position="634"/>
        <end position="654"/>
    </location>
</feature>
<dbReference type="Pfam" id="PF13499">
    <property type="entry name" value="EF-hand_7"/>
    <property type="match status" value="2"/>
</dbReference>
<feature type="transmembrane region" description="Helical" evidence="9">
    <location>
        <begin position="111"/>
        <end position="132"/>
    </location>
</feature>
<evidence type="ECO:0000256" key="1">
    <source>
        <dbReference type="ARBA" id="ARBA00004127"/>
    </source>
</evidence>
<dbReference type="InterPro" id="IPR002048">
    <property type="entry name" value="EF_hand_dom"/>
</dbReference>
<feature type="transmembrane region" description="Helical" evidence="9">
    <location>
        <begin position="144"/>
        <end position="171"/>
    </location>
</feature>
<comment type="subcellular location">
    <subcellularLocation>
        <location evidence="1">Endomembrane system</location>
        <topology evidence="1">Multi-pass membrane protein</topology>
    </subcellularLocation>
</comment>
<dbReference type="Gene3D" id="1.10.238.10">
    <property type="entry name" value="EF-hand"/>
    <property type="match status" value="2"/>
</dbReference>
<feature type="transmembrane region" description="Helical" evidence="9">
    <location>
        <begin position="692"/>
        <end position="711"/>
    </location>
</feature>
<reference evidence="13" key="1">
    <citation type="journal article" date="2024" name="IScience">
        <title>Strigolactones Initiate the Formation of Haustorium-like Structures in Castilleja.</title>
        <authorList>
            <person name="Buerger M."/>
            <person name="Peterson D."/>
            <person name="Chory J."/>
        </authorList>
    </citation>
    <scope>NUCLEOTIDE SEQUENCE [LARGE SCALE GENOMIC DNA]</scope>
</reference>
<evidence type="ECO:0000256" key="2">
    <source>
        <dbReference type="ARBA" id="ARBA00022448"/>
    </source>
</evidence>
<feature type="transmembrane region" description="Helical" evidence="9">
    <location>
        <begin position="660"/>
        <end position="680"/>
    </location>
</feature>
<name>A0ABD3EE66_9LAMI</name>
<dbReference type="InterPro" id="IPR004837">
    <property type="entry name" value="NaCa_Exmemb"/>
</dbReference>
<feature type="domain" description="EF-hand" evidence="11">
    <location>
        <begin position="444"/>
        <end position="479"/>
    </location>
</feature>
<feature type="domain" description="EF-hand" evidence="11">
    <location>
        <begin position="484"/>
        <end position="519"/>
    </location>
</feature>
<dbReference type="EMBL" id="JAVIJP010000005">
    <property type="protein sequence ID" value="KAL3652602.1"/>
    <property type="molecule type" value="Genomic_DNA"/>
</dbReference>
<evidence type="ECO:0000256" key="6">
    <source>
        <dbReference type="ARBA" id="ARBA00022989"/>
    </source>
</evidence>
<gene>
    <name evidence="12" type="ORF">CASFOL_002283</name>
</gene>
<proteinExistence type="predicted"/>
<evidence type="ECO:0000259" key="11">
    <source>
        <dbReference type="PROSITE" id="PS50222"/>
    </source>
</evidence>
<accession>A0ABD3EE66</accession>
<feature type="transmembrane region" description="Helical" evidence="9">
    <location>
        <begin position="244"/>
        <end position="265"/>
    </location>
</feature>